<proteinExistence type="predicted"/>
<feature type="domain" description="CRISPR type III-associated protein" evidence="2">
    <location>
        <begin position="7"/>
        <end position="264"/>
    </location>
</feature>
<dbReference type="NCBIfam" id="TIGR02674">
    <property type="entry name" value="cas_cyan_RAMP_2"/>
    <property type="match status" value="1"/>
</dbReference>
<evidence type="ECO:0000313" key="3">
    <source>
        <dbReference type="EMBL" id="PSB01555.1"/>
    </source>
</evidence>
<dbReference type="Proteomes" id="UP000238762">
    <property type="component" value="Unassembled WGS sequence"/>
</dbReference>
<organism evidence="3 4">
    <name type="scientific">Merismopedia glauca CCAP 1448/3</name>
    <dbReference type="NCBI Taxonomy" id="1296344"/>
    <lineage>
        <taxon>Bacteria</taxon>
        <taxon>Bacillati</taxon>
        <taxon>Cyanobacteriota</taxon>
        <taxon>Cyanophyceae</taxon>
        <taxon>Synechococcales</taxon>
        <taxon>Merismopediaceae</taxon>
        <taxon>Merismopedia</taxon>
    </lineage>
</organism>
<evidence type="ECO:0000256" key="1">
    <source>
        <dbReference type="ARBA" id="ARBA00023118"/>
    </source>
</evidence>
<dbReference type="InterPro" id="IPR005537">
    <property type="entry name" value="RAMP_III_fam"/>
</dbReference>
<keyword evidence="4" id="KW-1185">Reference proteome</keyword>
<dbReference type="OrthoDB" id="482771at2"/>
<dbReference type="EMBL" id="PVWJ01000101">
    <property type="protein sequence ID" value="PSB01555.1"/>
    <property type="molecule type" value="Genomic_DNA"/>
</dbReference>
<reference evidence="3 4" key="2">
    <citation type="submission" date="2018-03" db="EMBL/GenBank/DDBJ databases">
        <title>The ancient ancestry and fast evolution of plastids.</title>
        <authorList>
            <person name="Moore K.R."/>
            <person name="Magnabosco C."/>
            <person name="Momper L."/>
            <person name="Gold D.A."/>
            <person name="Bosak T."/>
            <person name="Fournier G.P."/>
        </authorList>
    </citation>
    <scope>NUCLEOTIDE SEQUENCE [LARGE SCALE GENOMIC DNA]</scope>
    <source>
        <strain evidence="3 4">CCAP 1448/3</strain>
    </source>
</reference>
<evidence type="ECO:0000313" key="4">
    <source>
        <dbReference type="Proteomes" id="UP000238762"/>
    </source>
</evidence>
<evidence type="ECO:0000259" key="2">
    <source>
        <dbReference type="Pfam" id="PF03787"/>
    </source>
</evidence>
<dbReference type="RefSeq" id="WP_106290000.1">
    <property type="nucleotide sequence ID" value="NZ_CAWNTC010000131.1"/>
</dbReference>
<dbReference type="Pfam" id="PF03787">
    <property type="entry name" value="RAMPs"/>
    <property type="match status" value="1"/>
</dbReference>
<dbReference type="InterPro" id="IPR013490">
    <property type="entry name" value="CRISPR-assoc_RAMP_Csx10"/>
</dbReference>
<reference evidence="3 4" key="1">
    <citation type="submission" date="2018-02" db="EMBL/GenBank/DDBJ databases">
        <authorList>
            <person name="Cohen D.B."/>
            <person name="Kent A.D."/>
        </authorList>
    </citation>
    <scope>NUCLEOTIDE SEQUENCE [LARGE SCALE GENOMIC DNA]</scope>
    <source>
        <strain evidence="3 4">CCAP 1448/3</strain>
    </source>
</reference>
<name>A0A2T1BZV4_9CYAN</name>
<comment type="caution">
    <text evidence="3">The sequence shown here is derived from an EMBL/GenBank/DDBJ whole genome shotgun (WGS) entry which is preliminary data.</text>
</comment>
<sequence length="434" mass="49278">MYKIQLTITALSPLAIGRKKPGSVSEASDYIPGSVIRGAIASELIQRLGQPAPGDDFYSLFLDENYAIFSNAYPATAKGKKEQNKEYAIIAEEVRILPATAVSSKTQPGFKTAKGNGVFDTLIDNFCAESRDLFYDPSCPTAIEKGNDGRVEPYTGFYSKFYSKLGEYKYYTHSVSKRLLTRVGINRRRATSEEEILYSIEVLNEQFSIKRSLQLVQWESTIYKSCISIETDEDLANKIIAFINGNSEAFRLGGSTSRGLGRVKIEAIQINNENKIEERINNFNQKLRERWHEWSVLGKPRQNLTSERTFFTINLEADAILTENWRRTTVISEEMLCQFANLEELKKDLKLHATYSSYDYLSGWNSAWGLMKDVELVTNKGSVYLFSISANRTNQWIEALSQLKMKGVGDRTSEGFGQIEICSEFHQIFRKDVK</sequence>
<accession>A0A2T1BZV4</accession>
<dbReference type="AlphaFoldDB" id="A0A2T1BZV4"/>
<dbReference type="Gene3D" id="2.60.40.4350">
    <property type="match status" value="1"/>
</dbReference>
<gene>
    <name evidence="3" type="primary">csx10</name>
    <name evidence="3" type="ORF">C7B64_17810</name>
</gene>
<protein>
    <submittedName>
        <fullName evidence="3">CRISPR-associated RAMP protein Csx10</fullName>
    </submittedName>
</protein>
<dbReference type="GO" id="GO:0051607">
    <property type="term" value="P:defense response to virus"/>
    <property type="evidence" value="ECO:0007669"/>
    <property type="project" value="UniProtKB-KW"/>
</dbReference>
<keyword evidence="1" id="KW-0051">Antiviral defense</keyword>